<dbReference type="PANTHER" id="PTHR47354:SF5">
    <property type="entry name" value="PROTEIN RFBI"/>
    <property type="match status" value="1"/>
</dbReference>
<dbReference type="Gene3D" id="3.10.20.30">
    <property type="match status" value="1"/>
</dbReference>
<feature type="domain" description="2Fe-2S ferredoxin-type" evidence="3">
    <location>
        <begin position="22"/>
        <end position="111"/>
    </location>
</feature>
<dbReference type="InterPro" id="IPR008333">
    <property type="entry name" value="Cbr1-like_FAD-bd_dom"/>
</dbReference>
<dbReference type="Pfam" id="PF00970">
    <property type="entry name" value="FAD_binding_6"/>
    <property type="match status" value="1"/>
</dbReference>
<name>A0ABQ1JQJ3_9GAMM</name>
<accession>A0ABQ1JQJ3</accession>
<dbReference type="PROSITE" id="PS51085">
    <property type="entry name" value="2FE2S_FER_2"/>
    <property type="match status" value="1"/>
</dbReference>
<dbReference type="InterPro" id="IPR001041">
    <property type="entry name" value="2Fe-2S_ferredoxin-type"/>
</dbReference>
<comment type="caution">
    <text evidence="5">The sequence shown here is derived from an EMBL/GenBank/DDBJ whole genome shotgun (WGS) entry which is preliminary data.</text>
</comment>
<keyword evidence="6" id="KW-1185">Reference proteome</keyword>
<evidence type="ECO:0000259" key="3">
    <source>
        <dbReference type="PROSITE" id="PS51085"/>
    </source>
</evidence>
<dbReference type="InterPro" id="IPR050415">
    <property type="entry name" value="MRET"/>
</dbReference>
<dbReference type="PROSITE" id="PS00197">
    <property type="entry name" value="2FE2S_FER_1"/>
    <property type="match status" value="1"/>
</dbReference>
<dbReference type="InterPro" id="IPR039261">
    <property type="entry name" value="FNR_nucleotide-bd"/>
</dbReference>
<keyword evidence="1" id="KW-0830">Ubiquinone</keyword>
<comment type="cofactor">
    <cofactor evidence="2">
        <name>[2Fe-2S] cluster</name>
        <dbReference type="ChEBI" id="CHEBI:190135"/>
    </cofactor>
</comment>
<dbReference type="SUPFAM" id="SSF63380">
    <property type="entry name" value="Riboflavin synthase domain-like"/>
    <property type="match status" value="1"/>
</dbReference>
<dbReference type="PANTHER" id="PTHR47354">
    <property type="entry name" value="NADH OXIDOREDUCTASE HCR"/>
    <property type="match status" value="1"/>
</dbReference>
<dbReference type="PROSITE" id="PS51384">
    <property type="entry name" value="FAD_FR"/>
    <property type="match status" value="1"/>
</dbReference>
<evidence type="ECO:0000259" key="4">
    <source>
        <dbReference type="PROSITE" id="PS51384"/>
    </source>
</evidence>
<dbReference type="InterPro" id="IPR012675">
    <property type="entry name" value="Beta-grasp_dom_sf"/>
</dbReference>
<dbReference type="InterPro" id="IPR001433">
    <property type="entry name" value="OxRdtase_FAD/NAD-bd"/>
</dbReference>
<dbReference type="CDD" id="cd00207">
    <property type="entry name" value="fer2"/>
    <property type="match status" value="1"/>
</dbReference>
<dbReference type="PRINTS" id="PR00371">
    <property type="entry name" value="FPNCR"/>
</dbReference>
<dbReference type="RefSeq" id="WP_188740984.1">
    <property type="nucleotide sequence ID" value="NZ_BMII01000049.1"/>
</dbReference>
<protein>
    <submittedName>
        <fullName evidence="5">Oxidoreductase</fullName>
    </submittedName>
</protein>
<dbReference type="InterPro" id="IPR006058">
    <property type="entry name" value="2Fe2S_fd_BS"/>
</dbReference>
<dbReference type="InterPro" id="IPR017927">
    <property type="entry name" value="FAD-bd_FR_type"/>
</dbReference>
<dbReference type="PRINTS" id="PR00410">
    <property type="entry name" value="PHEHYDRXLASE"/>
</dbReference>
<dbReference type="SUPFAM" id="SSF54292">
    <property type="entry name" value="2Fe-2S ferredoxin-like"/>
    <property type="match status" value="1"/>
</dbReference>
<dbReference type="Pfam" id="PF00111">
    <property type="entry name" value="Fer2"/>
    <property type="match status" value="1"/>
</dbReference>
<dbReference type="Proteomes" id="UP000617555">
    <property type="component" value="Unassembled WGS sequence"/>
</dbReference>
<evidence type="ECO:0000313" key="6">
    <source>
        <dbReference type="Proteomes" id="UP000617555"/>
    </source>
</evidence>
<dbReference type="Gene3D" id="3.40.50.80">
    <property type="entry name" value="Nucleotide-binding domain of ferredoxin-NADP reductase (FNR) module"/>
    <property type="match status" value="1"/>
</dbReference>
<evidence type="ECO:0000256" key="1">
    <source>
        <dbReference type="ARBA" id="ARBA00023075"/>
    </source>
</evidence>
<organism evidence="5 6">
    <name type="scientific">Shewanella inventionis</name>
    <dbReference type="NCBI Taxonomy" id="1738770"/>
    <lineage>
        <taxon>Bacteria</taxon>
        <taxon>Pseudomonadati</taxon>
        <taxon>Pseudomonadota</taxon>
        <taxon>Gammaproteobacteria</taxon>
        <taxon>Alteromonadales</taxon>
        <taxon>Shewanellaceae</taxon>
        <taxon>Shewanella</taxon>
    </lineage>
</organism>
<dbReference type="InterPro" id="IPR001709">
    <property type="entry name" value="Flavoprot_Pyr_Nucl_cyt_Rdtase"/>
</dbReference>
<sequence>MEVNIKHAFLKNEIDYKNRTVMEVYVKTIGKTLKAEEGSNLLDVLLENNIPISYSCMSGRCSTCQCTLVDGEVLKREGIVENNLLSDDGNILACTSILSQENITIEIPEPDEIVQHVAVKRKGTITNYTKVTDDVRVLRVKPNKPVDFTGGQYVQIQFGNESPRSYSMATTAKDSELEFHIRIIPDGRVTSKLDAIAENNEKLRITGPLGASYVRLKNDDPIICIGGGTGLAPMVSVARGALEANNLKSVELFFGVKYEQDIYYVDELKALQKEYPNFTYHVVVECADENSSYLSGYVTDAVAKTHKNLAGFRVYLGGSPPMVDAASALVKDLGADPTRVYSDAFFDSSI</sequence>
<dbReference type="InterPro" id="IPR036010">
    <property type="entry name" value="2Fe-2S_ferredoxin-like_sf"/>
</dbReference>
<dbReference type="InterPro" id="IPR017938">
    <property type="entry name" value="Riboflavin_synthase-like_b-brl"/>
</dbReference>
<feature type="domain" description="FAD-binding FR-type" evidence="4">
    <location>
        <begin position="118"/>
        <end position="215"/>
    </location>
</feature>
<dbReference type="CDD" id="cd06187">
    <property type="entry name" value="O2ase_reductase_like"/>
    <property type="match status" value="1"/>
</dbReference>
<gene>
    <name evidence="5" type="ORF">GCM10011607_39200</name>
</gene>
<proteinExistence type="predicted"/>
<reference evidence="6" key="1">
    <citation type="journal article" date="2019" name="Int. J. Syst. Evol. Microbiol.">
        <title>The Global Catalogue of Microorganisms (GCM) 10K type strain sequencing project: providing services to taxonomists for standard genome sequencing and annotation.</title>
        <authorList>
            <consortium name="The Broad Institute Genomics Platform"/>
            <consortium name="The Broad Institute Genome Sequencing Center for Infectious Disease"/>
            <person name="Wu L."/>
            <person name="Ma J."/>
        </authorList>
    </citation>
    <scope>NUCLEOTIDE SEQUENCE [LARGE SCALE GENOMIC DNA]</scope>
    <source>
        <strain evidence="6">CGMCC 1.15339</strain>
    </source>
</reference>
<dbReference type="Pfam" id="PF00175">
    <property type="entry name" value="NAD_binding_1"/>
    <property type="match status" value="1"/>
</dbReference>
<evidence type="ECO:0000256" key="2">
    <source>
        <dbReference type="ARBA" id="ARBA00034078"/>
    </source>
</evidence>
<dbReference type="EMBL" id="BMII01000049">
    <property type="protein sequence ID" value="GGB75008.1"/>
    <property type="molecule type" value="Genomic_DNA"/>
</dbReference>
<dbReference type="Gene3D" id="2.40.30.10">
    <property type="entry name" value="Translation factors"/>
    <property type="match status" value="1"/>
</dbReference>
<evidence type="ECO:0000313" key="5">
    <source>
        <dbReference type="EMBL" id="GGB75008.1"/>
    </source>
</evidence>
<dbReference type="SUPFAM" id="SSF52343">
    <property type="entry name" value="Ferredoxin reductase-like, C-terminal NADP-linked domain"/>
    <property type="match status" value="1"/>
</dbReference>